<reference evidence="1" key="3">
    <citation type="submission" date="2023-05" db="EMBL/GenBank/DDBJ databases">
        <authorList>
            <person name="Smith C.H."/>
        </authorList>
    </citation>
    <scope>NUCLEOTIDE SEQUENCE</scope>
    <source>
        <strain evidence="1">CHS0354</strain>
        <tissue evidence="1">Mantle</tissue>
    </source>
</reference>
<keyword evidence="2" id="KW-1185">Reference proteome</keyword>
<name>A0AAE0TH40_9BIVA</name>
<evidence type="ECO:0000313" key="2">
    <source>
        <dbReference type="Proteomes" id="UP001195483"/>
    </source>
</evidence>
<protein>
    <submittedName>
        <fullName evidence="1">Uncharacterized protein</fullName>
    </submittedName>
</protein>
<dbReference type="EMBL" id="JAEAOA010001352">
    <property type="protein sequence ID" value="KAK3610265.1"/>
    <property type="molecule type" value="Genomic_DNA"/>
</dbReference>
<reference evidence="1" key="1">
    <citation type="journal article" date="2021" name="Genome Biol. Evol.">
        <title>A High-Quality Reference Genome for a Parasitic Bivalve with Doubly Uniparental Inheritance (Bivalvia: Unionida).</title>
        <authorList>
            <person name="Smith C.H."/>
        </authorList>
    </citation>
    <scope>NUCLEOTIDE SEQUENCE</scope>
    <source>
        <strain evidence="1">CHS0354</strain>
    </source>
</reference>
<gene>
    <name evidence="1" type="ORF">CHS0354_022328</name>
</gene>
<proteinExistence type="predicted"/>
<dbReference type="Proteomes" id="UP001195483">
    <property type="component" value="Unassembled WGS sequence"/>
</dbReference>
<accession>A0AAE0TH40</accession>
<sequence length="104" mass="12115">MDFIYTCYRQVLIVCNFLKAQLKNMKLQCKNLSTMLKIPIGNSSWDTVPFVMILHCLQKAEMNMGLNWSKSKVESQKYNLSPNNDPSNTFMPSLMLVWLFEISK</sequence>
<dbReference type="AlphaFoldDB" id="A0AAE0TH40"/>
<comment type="caution">
    <text evidence="1">The sequence shown here is derived from an EMBL/GenBank/DDBJ whole genome shotgun (WGS) entry which is preliminary data.</text>
</comment>
<reference evidence="1" key="2">
    <citation type="journal article" date="2021" name="Genome Biol. Evol.">
        <title>Developing a high-quality reference genome for a parasitic bivalve with doubly uniparental inheritance (Bivalvia: Unionida).</title>
        <authorList>
            <person name="Smith C.H."/>
        </authorList>
    </citation>
    <scope>NUCLEOTIDE SEQUENCE</scope>
    <source>
        <strain evidence="1">CHS0354</strain>
        <tissue evidence="1">Mantle</tissue>
    </source>
</reference>
<evidence type="ECO:0000313" key="1">
    <source>
        <dbReference type="EMBL" id="KAK3610265.1"/>
    </source>
</evidence>
<organism evidence="1 2">
    <name type="scientific">Potamilus streckersoni</name>
    <dbReference type="NCBI Taxonomy" id="2493646"/>
    <lineage>
        <taxon>Eukaryota</taxon>
        <taxon>Metazoa</taxon>
        <taxon>Spiralia</taxon>
        <taxon>Lophotrochozoa</taxon>
        <taxon>Mollusca</taxon>
        <taxon>Bivalvia</taxon>
        <taxon>Autobranchia</taxon>
        <taxon>Heteroconchia</taxon>
        <taxon>Palaeoheterodonta</taxon>
        <taxon>Unionida</taxon>
        <taxon>Unionoidea</taxon>
        <taxon>Unionidae</taxon>
        <taxon>Ambleminae</taxon>
        <taxon>Lampsilini</taxon>
        <taxon>Potamilus</taxon>
    </lineage>
</organism>